<dbReference type="EMBL" id="VSSQ01004627">
    <property type="protein sequence ID" value="MPM26003.1"/>
    <property type="molecule type" value="Genomic_DNA"/>
</dbReference>
<gene>
    <name evidence="1" type="ORF">SDC9_72504</name>
</gene>
<protein>
    <submittedName>
        <fullName evidence="1">Uncharacterized protein</fullName>
    </submittedName>
</protein>
<comment type="caution">
    <text evidence="1">The sequence shown here is derived from an EMBL/GenBank/DDBJ whole genome shotgun (WGS) entry which is preliminary data.</text>
</comment>
<proteinExistence type="predicted"/>
<reference evidence="1" key="1">
    <citation type="submission" date="2019-08" db="EMBL/GenBank/DDBJ databases">
        <authorList>
            <person name="Kucharzyk K."/>
            <person name="Murdoch R.W."/>
            <person name="Higgins S."/>
            <person name="Loffler F."/>
        </authorList>
    </citation>
    <scope>NUCLEOTIDE SEQUENCE</scope>
</reference>
<evidence type="ECO:0000313" key="1">
    <source>
        <dbReference type="EMBL" id="MPM26003.1"/>
    </source>
</evidence>
<dbReference type="AlphaFoldDB" id="A0A644YHP4"/>
<accession>A0A644YHP4</accession>
<sequence length="214" mass="24471">MHFAVDKVDLIVVQRHAVGRDRKMNLFTELLLQFPPVFDQAHADRPVHERFPTEEIDFQMLSGSAVLHQKIECAFANVQRHEHTRPVEVPRGGKAVFTSEVAVVRHMQAHGLDCAAAGNLWRLRFFCFKRAGIAEFFQIGKHFAHGFARNSRLIRVFPALQRGRNAESRFVQFMNCSAFYIDKQKLILKLKGMNQSAPFRANCSLLPANENRAT</sequence>
<organism evidence="1">
    <name type="scientific">bioreactor metagenome</name>
    <dbReference type="NCBI Taxonomy" id="1076179"/>
    <lineage>
        <taxon>unclassified sequences</taxon>
        <taxon>metagenomes</taxon>
        <taxon>ecological metagenomes</taxon>
    </lineage>
</organism>
<name>A0A644YHP4_9ZZZZ</name>